<organism evidence="2 3">
    <name type="scientific">Aromia moschata</name>
    <dbReference type="NCBI Taxonomy" id="1265417"/>
    <lineage>
        <taxon>Eukaryota</taxon>
        <taxon>Metazoa</taxon>
        <taxon>Ecdysozoa</taxon>
        <taxon>Arthropoda</taxon>
        <taxon>Hexapoda</taxon>
        <taxon>Insecta</taxon>
        <taxon>Pterygota</taxon>
        <taxon>Neoptera</taxon>
        <taxon>Endopterygota</taxon>
        <taxon>Coleoptera</taxon>
        <taxon>Polyphaga</taxon>
        <taxon>Cucujiformia</taxon>
        <taxon>Chrysomeloidea</taxon>
        <taxon>Cerambycidae</taxon>
        <taxon>Cerambycinae</taxon>
        <taxon>Callichromatini</taxon>
        <taxon>Aromia</taxon>
    </lineage>
</organism>
<dbReference type="PANTHER" id="PTHR33480:SF1">
    <property type="entry name" value="TYR RECOMBINASE DOMAIN-CONTAINING PROTEIN"/>
    <property type="match status" value="1"/>
</dbReference>
<comment type="caution">
    <text evidence="2">The sequence shown here is derived from an EMBL/GenBank/DDBJ whole genome shotgun (WGS) entry which is preliminary data.</text>
</comment>
<keyword evidence="3" id="KW-1185">Reference proteome</keyword>
<dbReference type="PANTHER" id="PTHR33480">
    <property type="entry name" value="SET DOMAIN-CONTAINING PROTEIN-RELATED"/>
    <property type="match status" value="1"/>
</dbReference>
<evidence type="ECO:0000313" key="2">
    <source>
        <dbReference type="EMBL" id="KAJ8948292.1"/>
    </source>
</evidence>
<dbReference type="EMBL" id="JAPWTK010000139">
    <property type="protein sequence ID" value="KAJ8948292.1"/>
    <property type="molecule type" value="Genomic_DNA"/>
</dbReference>
<proteinExistence type="predicted"/>
<dbReference type="AlphaFoldDB" id="A0AAV8YBF1"/>
<reference evidence="2" key="1">
    <citation type="journal article" date="2023" name="Insect Mol. Biol.">
        <title>Genome sequencing provides insights into the evolution of gene families encoding plant cell wall-degrading enzymes in longhorned beetles.</title>
        <authorList>
            <person name="Shin N.R."/>
            <person name="Okamura Y."/>
            <person name="Kirsch R."/>
            <person name="Pauchet Y."/>
        </authorList>
    </citation>
    <scope>NUCLEOTIDE SEQUENCE</scope>
    <source>
        <strain evidence="2">AMC_N1</strain>
    </source>
</reference>
<name>A0AAV8YBF1_9CUCU</name>
<feature type="region of interest" description="Disordered" evidence="1">
    <location>
        <begin position="1"/>
        <end position="23"/>
    </location>
</feature>
<dbReference type="Proteomes" id="UP001162162">
    <property type="component" value="Unassembled WGS sequence"/>
</dbReference>
<sequence length="425" mass="49690">MKEKRQGSEFGSKPSAPKESVSNNVDSILNNFGSIIKDDKTLDKKNCCPYCFLEVTHFPRHLQRNHEDEGAVREILLLPKDNPKRKILLNSLRRQGNYALNAEKIRPVRRPRTVKENEEYFTCNYCLENTEKKCAMNNCPQRKRENHLSESQAFIICSGIYKDFYDSLRLKTEVLDKMRVDEVSKTVIGDILICSYGERQLNRHKRVQLATMVSNKLRELGRLVIVLKEMTATKVVSGYDNSNKSFKAPSLALHMRTRLIQICDIAAKMIIKKNRFLECNDPEVALKNIKRLRALISAHWNSELSSLALKDLNEKQWEKPKMFPLTSELMQFQKYVLCEANIACENIKSRKKPLDIDFRKLSECVMALTLLLNRKRIGEIQFLKLKTYKIDRVSNQQKDFFGFFNGKRENFDSKFQKGFNRWERE</sequence>
<gene>
    <name evidence="2" type="ORF">NQ318_020779</name>
</gene>
<protein>
    <submittedName>
        <fullName evidence="2">Uncharacterized protein</fullName>
    </submittedName>
</protein>
<evidence type="ECO:0000256" key="1">
    <source>
        <dbReference type="SAM" id="MobiDB-lite"/>
    </source>
</evidence>
<accession>A0AAV8YBF1</accession>
<evidence type="ECO:0000313" key="3">
    <source>
        <dbReference type="Proteomes" id="UP001162162"/>
    </source>
</evidence>